<evidence type="ECO:0000313" key="3">
    <source>
        <dbReference type="Proteomes" id="UP000325787"/>
    </source>
</evidence>
<accession>A0A5Q0H3U6</accession>
<protein>
    <recommendedName>
        <fullName evidence="4">Cytochrome C biogenesis protein transmembrane domain-containing protein</fullName>
    </recommendedName>
</protein>
<feature type="transmembrane region" description="Helical" evidence="1">
    <location>
        <begin position="273"/>
        <end position="293"/>
    </location>
</feature>
<reference evidence="3" key="1">
    <citation type="journal article" date="2021" name="Curr. Microbiol.">
        <title>Complete genome of nocamycin-producing strain Saccharothrix syringae NRRL B-16468 reveals the biosynthetic potential for secondary metabolites.</title>
        <authorList>
            <person name="Mo X."/>
            <person name="Yang S."/>
        </authorList>
    </citation>
    <scope>NUCLEOTIDE SEQUENCE [LARGE SCALE GENOMIC DNA]</scope>
    <source>
        <strain evidence="3">ATCC 51364 / DSM 43886 / JCM 6844 / KCTC 9398 / NBRC 14523 / NRRL B-16468 / INA 2240</strain>
    </source>
</reference>
<proteinExistence type="predicted"/>
<evidence type="ECO:0000256" key="1">
    <source>
        <dbReference type="SAM" id="Phobius"/>
    </source>
</evidence>
<feature type="transmembrane region" description="Helical" evidence="1">
    <location>
        <begin position="26"/>
        <end position="45"/>
    </location>
</feature>
<name>A0A5Q0H3U6_SACSY</name>
<feature type="transmembrane region" description="Helical" evidence="1">
    <location>
        <begin position="162"/>
        <end position="186"/>
    </location>
</feature>
<dbReference type="EMBL" id="CP034550">
    <property type="protein sequence ID" value="QFZ20713.1"/>
    <property type="molecule type" value="Genomic_DNA"/>
</dbReference>
<dbReference type="OrthoDB" id="2604909at2"/>
<keyword evidence="1" id="KW-0812">Transmembrane</keyword>
<organism evidence="2 3">
    <name type="scientific">Saccharothrix syringae</name>
    <name type="common">Nocardiopsis syringae</name>
    <dbReference type="NCBI Taxonomy" id="103733"/>
    <lineage>
        <taxon>Bacteria</taxon>
        <taxon>Bacillati</taxon>
        <taxon>Actinomycetota</taxon>
        <taxon>Actinomycetes</taxon>
        <taxon>Pseudonocardiales</taxon>
        <taxon>Pseudonocardiaceae</taxon>
        <taxon>Saccharothrix</taxon>
    </lineage>
</organism>
<sequence length="312" mass="31295">MNAVAHARSATGGEPSTGRSGYAGRGGVIAAGAAAGVLLAVLWSYEFVDHVIGANVAGALLGEDAAAMSIAGVASGLAFAFVSGLAGTFTACNIAVAASLGPMGQASGAAPGPVRPLLRPLGLFTAGVVGVSALYGAIGVLVGPDLPQLSTDTAGGVPVRLLQSSVVFGAVGLAFTLLGLASLGVVRDPFRDRPAARVAVLGALVGAFLIGRPYPLFVKLFRSAVESGNPLYGAGAFVLQALGNVLLAVVVFVVLALATGGRFPRWFASGSRRATAVGAALLIALGVFLLVYWDLRVPSLFGFGWFPTMPYN</sequence>
<dbReference type="Proteomes" id="UP000325787">
    <property type="component" value="Chromosome"/>
</dbReference>
<gene>
    <name evidence="2" type="ORF">EKG83_27900</name>
</gene>
<keyword evidence="1" id="KW-1133">Transmembrane helix</keyword>
<keyword evidence="3" id="KW-1185">Reference proteome</keyword>
<dbReference type="AlphaFoldDB" id="A0A5Q0H3U6"/>
<keyword evidence="1" id="KW-0472">Membrane</keyword>
<feature type="transmembrane region" description="Helical" evidence="1">
    <location>
        <begin position="198"/>
        <end position="217"/>
    </location>
</feature>
<feature type="transmembrane region" description="Helical" evidence="1">
    <location>
        <begin position="117"/>
        <end position="142"/>
    </location>
</feature>
<feature type="transmembrane region" description="Helical" evidence="1">
    <location>
        <begin position="237"/>
        <end position="261"/>
    </location>
</feature>
<dbReference type="KEGG" id="ssyi:EKG83_27900"/>
<evidence type="ECO:0000313" key="2">
    <source>
        <dbReference type="EMBL" id="QFZ20713.1"/>
    </source>
</evidence>
<evidence type="ECO:0008006" key="4">
    <source>
        <dbReference type="Google" id="ProtNLM"/>
    </source>
</evidence>
<feature type="transmembrane region" description="Helical" evidence="1">
    <location>
        <begin position="65"/>
        <end position="96"/>
    </location>
</feature>